<feature type="compositionally biased region" description="Polar residues" evidence="6">
    <location>
        <begin position="105"/>
        <end position="116"/>
    </location>
</feature>
<dbReference type="PANTHER" id="PTHR31042">
    <property type="entry name" value="CORE-2/I-BRANCHING BETA-1,6-N-ACETYLGLUCOSAMINYLTRANSFERASE FAMILY PROTEIN-RELATED"/>
    <property type="match status" value="1"/>
</dbReference>
<comment type="caution">
    <text evidence="8">The sequence shown here is derived from an EMBL/GenBank/DDBJ whole genome shotgun (WGS) entry which is preliminary data.</text>
</comment>
<reference evidence="8" key="2">
    <citation type="submission" date="2023-05" db="EMBL/GenBank/DDBJ databases">
        <authorList>
            <person name="Schelkunov M.I."/>
        </authorList>
    </citation>
    <scope>NUCLEOTIDE SEQUENCE</scope>
    <source>
        <strain evidence="8">Hsosn_3</strain>
        <tissue evidence="8">Leaf</tissue>
    </source>
</reference>
<keyword evidence="9" id="KW-1185">Reference proteome</keyword>
<feature type="transmembrane region" description="Helical" evidence="7">
    <location>
        <begin position="6"/>
        <end position="25"/>
    </location>
</feature>
<keyword evidence="2" id="KW-0328">Glycosyltransferase</keyword>
<gene>
    <name evidence="8" type="ORF">POM88_038133</name>
</gene>
<reference evidence="8" key="1">
    <citation type="submission" date="2023-02" db="EMBL/GenBank/DDBJ databases">
        <title>Genome of toxic invasive species Heracleum sosnowskyi carries increased number of genes despite the absence of recent whole-genome duplications.</title>
        <authorList>
            <person name="Schelkunov M."/>
            <person name="Shtratnikova V."/>
            <person name="Makarenko M."/>
            <person name="Klepikova A."/>
            <person name="Omelchenko D."/>
            <person name="Novikova G."/>
            <person name="Obukhova E."/>
            <person name="Bogdanov V."/>
            <person name="Penin A."/>
            <person name="Logacheva M."/>
        </authorList>
    </citation>
    <scope>NUCLEOTIDE SEQUENCE</scope>
    <source>
        <strain evidence="8">Hsosn_3</strain>
        <tissue evidence="8">Leaf</tissue>
    </source>
</reference>
<dbReference type="Pfam" id="PF02485">
    <property type="entry name" value="Branch"/>
    <property type="match status" value="1"/>
</dbReference>
<evidence type="ECO:0000256" key="3">
    <source>
        <dbReference type="ARBA" id="ARBA00022679"/>
    </source>
</evidence>
<dbReference type="InterPro" id="IPR044174">
    <property type="entry name" value="BC10-like"/>
</dbReference>
<evidence type="ECO:0000256" key="5">
    <source>
        <dbReference type="ARBA" id="ARBA00023180"/>
    </source>
</evidence>
<keyword evidence="5" id="KW-0325">Glycoprotein</keyword>
<sequence>MYLHKFIIYIFVFASGFIIGITLNFSNRDVPFQFEVSQFCSAFISPPNSPSHFVANDTKNVTENKSKESNQLPETLRIAPNGTRNNDSKESSELPETMLIEPNGARNNDSEQSSPLPETMPIDPKGTQNNEPKESSGLPETMPIEPSGTQNNTSLASDEYPLRIKQLHNMSDDALVSRALSVYPENEQKEIVPKVAFMFLTRGKVHLAPLWDKFFEGHEGLYSIYVHTQPTFNGTFPENSVFHGRRIPSKKVEWGKFNMIEAEKRLLANALLDTSNQRFVLLSESCIPLFNFWTIYSYLINSTQTFVEAYDLPGPVGRGRYNHRMEPDITLEQWRKGSQWFQMDRELALEIISDQKYTVLFKKFCKPACYSDEHYIPTFVSMKFWEKNSNRTLTWVDWTLGGPHPTRFGRIQVTVDLLKDMRSGKTCLYNGKETNVCCLFARKFLPNSLDRLLKIAPKIMKF</sequence>
<organism evidence="8 9">
    <name type="scientific">Heracleum sosnowskyi</name>
    <dbReference type="NCBI Taxonomy" id="360622"/>
    <lineage>
        <taxon>Eukaryota</taxon>
        <taxon>Viridiplantae</taxon>
        <taxon>Streptophyta</taxon>
        <taxon>Embryophyta</taxon>
        <taxon>Tracheophyta</taxon>
        <taxon>Spermatophyta</taxon>
        <taxon>Magnoliopsida</taxon>
        <taxon>eudicotyledons</taxon>
        <taxon>Gunneridae</taxon>
        <taxon>Pentapetalae</taxon>
        <taxon>asterids</taxon>
        <taxon>campanulids</taxon>
        <taxon>Apiales</taxon>
        <taxon>Apiaceae</taxon>
        <taxon>Apioideae</taxon>
        <taxon>apioid superclade</taxon>
        <taxon>Tordylieae</taxon>
        <taxon>Tordyliinae</taxon>
        <taxon>Heracleum</taxon>
    </lineage>
</organism>
<feature type="region of interest" description="Disordered" evidence="6">
    <location>
        <begin position="62"/>
        <end position="155"/>
    </location>
</feature>
<keyword evidence="4 7" id="KW-0472">Membrane</keyword>
<proteinExistence type="predicted"/>
<accession>A0AAD8HSF6</accession>
<name>A0AAD8HSF6_9APIA</name>
<evidence type="ECO:0000256" key="6">
    <source>
        <dbReference type="SAM" id="MobiDB-lite"/>
    </source>
</evidence>
<evidence type="ECO:0000313" key="9">
    <source>
        <dbReference type="Proteomes" id="UP001237642"/>
    </source>
</evidence>
<dbReference type="GO" id="GO:0016757">
    <property type="term" value="F:glycosyltransferase activity"/>
    <property type="evidence" value="ECO:0007669"/>
    <property type="project" value="UniProtKB-KW"/>
</dbReference>
<dbReference type="AlphaFoldDB" id="A0AAD8HSF6"/>
<dbReference type="PANTHER" id="PTHR31042:SF153">
    <property type="entry name" value="GLYCOSYLTRANSFERASE BC10-LIKE"/>
    <property type="match status" value="1"/>
</dbReference>
<comment type="subcellular location">
    <subcellularLocation>
        <location evidence="1">Membrane</location>
        <topology evidence="1">Single-pass type II membrane protein</topology>
    </subcellularLocation>
</comment>
<dbReference type="InterPro" id="IPR003406">
    <property type="entry name" value="Glyco_trans_14"/>
</dbReference>
<evidence type="ECO:0000256" key="4">
    <source>
        <dbReference type="ARBA" id="ARBA00023136"/>
    </source>
</evidence>
<dbReference type="GO" id="GO:0016020">
    <property type="term" value="C:membrane"/>
    <property type="evidence" value="ECO:0007669"/>
    <property type="project" value="UniProtKB-SubCell"/>
</dbReference>
<protein>
    <submittedName>
        <fullName evidence="8">Glycosyltransferase BC10-like</fullName>
    </submittedName>
</protein>
<dbReference type="EMBL" id="JAUIZM010000008">
    <property type="protein sequence ID" value="KAK1372041.1"/>
    <property type="molecule type" value="Genomic_DNA"/>
</dbReference>
<dbReference type="Proteomes" id="UP001237642">
    <property type="component" value="Unassembled WGS sequence"/>
</dbReference>
<evidence type="ECO:0000256" key="7">
    <source>
        <dbReference type="SAM" id="Phobius"/>
    </source>
</evidence>
<keyword evidence="7" id="KW-0812">Transmembrane</keyword>
<evidence type="ECO:0000256" key="1">
    <source>
        <dbReference type="ARBA" id="ARBA00004606"/>
    </source>
</evidence>
<evidence type="ECO:0000313" key="8">
    <source>
        <dbReference type="EMBL" id="KAK1372041.1"/>
    </source>
</evidence>
<keyword evidence="7" id="KW-1133">Transmembrane helix</keyword>
<evidence type="ECO:0000256" key="2">
    <source>
        <dbReference type="ARBA" id="ARBA00022676"/>
    </source>
</evidence>
<keyword evidence="3" id="KW-0808">Transferase</keyword>